<dbReference type="PATRIC" id="fig|284040.3.peg.5198"/>
<reference evidence="4" key="1">
    <citation type="submission" date="2015-02" db="EMBL/GenBank/DDBJ databases">
        <authorList>
            <person name="Ju K.-S."/>
            <person name="Doroghazi J.R."/>
            <person name="Metcalf W."/>
        </authorList>
    </citation>
    <scope>NUCLEOTIDE SEQUENCE [LARGE SCALE GENOMIC DNA]</scope>
    <source>
        <strain evidence="4">NRRL B-16380</strain>
    </source>
</reference>
<keyword evidence="4" id="KW-1185">Reference proteome</keyword>
<dbReference type="PANTHER" id="PTHR33495:SF2">
    <property type="entry name" value="ANTI-SIGMA FACTOR ANTAGONIST TM_1081-RELATED"/>
    <property type="match status" value="1"/>
</dbReference>
<dbReference type="GO" id="GO:0043856">
    <property type="term" value="F:anti-sigma factor antagonist activity"/>
    <property type="evidence" value="ECO:0007669"/>
    <property type="project" value="TreeGrafter"/>
</dbReference>
<dbReference type="PROSITE" id="PS50801">
    <property type="entry name" value="STAS"/>
    <property type="match status" value="1"/>
</dbReference>
<gene>
    <name evidence="3" type="ORF">UK15_31945</name>
</gene>
<dbReference type="InterPro" id="IPR058548">
    <property type="entry name" value="MlaB-like_STAS"/>
</dbReference>
<feature type="region of interest" description="Disordered" evidence="1">
    <location>
        <begin position="1"/>
        <end position="23"/>
    </location>
</feature>
<evidence type="ECO:0000313" key="4">
    <source>
        <dbReference type="Proteomes" id="UP000034786"/>
    </source>
</evidence>
<dbReference type="Gene3D" id="3.30.750.24">
    <property type="entry name" value="STAS domain"/>
    <property type="match status" value="1"/>
</dbReference>
<dbReference type="PANTHER" id="PTHR33495">
    <property type="entry name" value="ANTI-SIGMA FACTOR ANTAGONIST TM_1081-RELATED-RELATED"/>
    <property type="match status" value="1"/>
</dbReference>
<evidence type="ECO:0000259" key="2">
    <source>
        <dbReference type="PROSITE" id="PS50801"/>
    </source>
</evidence>
<accession>A0A0M2GJH6</accession>
<sequence length="134" mass="13980">MPWDEAGAPALTRDAGVKPLPEQAPAIPPAGAAVSQYAWHGAWVVVARGAYDMDSITPLADALDAAVRNHPKVILDASGITFADSSLLNLLIFTHQAGTLRVVAPAPQLQRLCEITGVDSVLETRDSVDDAAAS</sequence>
<dbReference type="Pfam" id="PF13466">
    <property type="entry name" value="STAS_2"/>
    <property type="match status" value="1"/>
</dbReference>
<dbReference type="SUPFAM" id="SSF52091">
    <property type="entry name" value="SpoIIaa-like"/>
    <property type="match status" value="1"/>
</dbReference>
<comment type="caution">
    <text evidence="3">The sequence shown here is derived from an EMBL/GenBank/DDBJ whole genome shotgun (WGS) entry which is preliminary data.</text>
</comment>
<evidence type="ECO:0000313" key="3">
    <source>
        <dbReference type="EMBL" id="KJK35232.1"/>
    </source>
</evidence>
<organism evidence="3 4">
    <name type="scientific">Streptomyces variegatus</name>
    <dbReference type="NCBI Taxonomy" id="284040"/>
    <lineage>
        <taxon>Bacteria</taxon>
        <taxon>Bacillati</taxon>
        <taxon>Actinomycetota</taxon>
        <taxon>Actinomycetes</taxon>
        <taxon>Kitasatosporales</taxon>
        <taxon>Streptomycetaceae</taxon>
        <taxon>Streptomyces</taxon>
    </lineage>
</organism>
<evidence type="ECO:0000256" key="1">
    <source>
        <dbReference type="SAM" id="MobiDB-lite"/>
    </source>
</evidence>
<protein>
    <submittedName>
        <fullName evidence="3">Anti-sigma factor antagonist</fullName>
    </submittedName>
</protein>
<dbReference type="InterPro" id="IPR002645">
    <property type="entry name" value="STAS_dom"/>
</dbReference>
<dbReference type="CDD" id="cd07043">
    <property type="entry name" value="STAS_anti-anti-sigma_factors"/>
    <property type="match status" value="1"/>
</dbReference>
<dbReference type="AlphaFoldDB" id="A0A0M2GJH6"/>
<dbReference type="RefSeq" id="WP_031142857.1">
    <property type="nucleotide sequence ID" value="NZ_JYJH01000032.1"/>
</dbReference>
<proteinExistence type="predicted"/>
<name>A0A0M2GJH6_9ACTN</name>
<dbReference type="InterPro" id="IPR036513">
    <property type="entry name" value="STAS_dom_sf"/>
</dbReference>
<dbReference type="EMBL" id="JYJH01000032">
    <property type="protein sequence ID" value="KJK35232.1"/>
    <property type="molecule type" value="Genomic_DNA"/>
</dbReference>
<dbReference type="Proteomes" id="UP000034786">
    <property type="component" value="Unassembled WGS sequence"/>
</dbReference>
<feature type="domain" description="STAS" evidence="2">
    <location>
        <begin position="41"/>
        <end position="134"/>
    </location>
</feature>
<dbReference type="STRING" id="284040.UK15_31945"/>